<accession>A0AA50QD36</accession>
<organism evidence="1 2">
    <name type="scientific">Oceanimonas pelagia</name>
    <dbReference type="NCBI Taxonomy" id="3028314"/>
    <lineage>
        <taxon>Bacteria</taxon>
        <taxon>Pseudomonadati</taxon>
        <taxon>Pseudomonadota</taxon>
        <taxon>Gammaproteobacteria</taxon>
        <taxon>Aeromonadales</taxon>
        <taxon>Aeromonadaceae</taxon>
        <taxon>Oceanimonas</taxon>
    </lineage>
</organism>
<dbReference type="KEGG" id="ope:PU634_05230"/>
<name>A0AA50QD36_9GAMM</name>
<dbReference type="Proteomes" id="UP001223802">
    <property type="component" value="Chromosome"/>
</dbReference>
<dbReference type="EMBL" id="CP118224">
    <property type="protein sequence ID" value="WMC11771.1"/>
    <property type="molecule type" value="Genomic_DNA"/>
</dbReference>
<sequence>MGLYNNVADSLGLLGAGSLLGNLQGAVGGGINNLGGRAAQLAGGGALAQNLAGRATSIAGSMASSAISSGLTPELRRAINGGGAVASNLLAGNFQDAAITALDAGLADRVLSSFGSRAGAQMRFWRNGNPLYGGISPGEARQIHSEATTTGKAKKNLFLVKVSSLLQGDFSRQFNLFCVDIEHTPFIVSGDKFKVGAAFVDMPNASEVDELRITTLDDKRGTMKRWFEDHAAAVAARDGTVGVPGQYAITFTIEHAFVGELGGFKGKGLFRPVSYDVSLSRRDDALEEIQMTFTQIDTFMEP</sequence>
<reference evidence="1 2" key="1">
    <citation type="submission" date="2023-02" db="EMBL/GenBank/DDBJ databases">
        <title>Complete genome sequence of a novel bacterium Oceanimonas sp. NTOU-MSR1 isolated from marine coast sediment.</title>
        <authorList>
            <person name="Yang H.-T."/>
            <person name="Chen Y.-L."/>
            <person name="Ho Y.-N."/>
        </authorList>
    </citation>
    <scope>NUCLEOTIDE SEQUENCE [LARGE SCALE GENOMIC DNA]</scope>
    <source>
        <strain evidence="1 2">NTOU-MSR1</strain>
    </source>
</reference>
<evidence type="ECO:0000313" key="2">
    <source>
        <dbReference type="Proteomes" id="UP001223802"/>
    </source>
</evidence>
<dbReference type="AlphaFoldDB" id="A0AA50QD36"/>
<dbReference type="RefSeq" id="WP_306763007.1">
    <property type="nucleotide sequence ID" value="NZ_CP118224.1"/>
</dbReference>
<protein>
    <submittedName>
        <fullName evidence="1">Uncharacterized protein</fullName>
    </submittedName>
</protein>
<keyword evidence="2" id="KW-1185">Reference proteome</keyword>
<proteinExistence type="predicted"/>
<evidence type="ECO:0000313" key="1">
    <source>
        <dbReference type="EMBL" id="WMC11771.1"/>
    </source>
</evidence>
<gene>
    <name evidence="1" type="ORF">PU634_05230</name>
</gene>